<accession>Q67IZ9</accession>
<dbReference type="Proteomes" id="UP000000763">
    <property type="component" value="Chromosome 9"/>
</dbReference>
<organism evidence="1 2">
    <name type="scientific">Oryza sativa subsp. japonica</name>
    <name type="common">Rice</name>
    <dbReference type="NCBI Taxonomy" id="39947"/>
    <lineage>
        <taxon>Eukaryota</taxon>
        <taxon>Viridiplantae</taxon>
        <taxon>Streptophyta</taxon>
        <taxon>Embryophyta</taxon>
        <taxon>Tracheophyta</taxon>
        <taxon>Spermatophyta</taxon>
        <taxon>Magnoliopsida</taxon>
        <taxon>Liliopsida</taxon>
        <taxon>Poales</taxon>
        <taxon>Poaceae</taxon>
        <taxon>BOP clade</taxon>
        <taxon>Oryzoideae</taxon>
        <taxon>Oryzeae</taxon>
        <taxon>Oryzinae</taxon>
        <taxon>Oryza</taxon>
        <taxon>Oryza sativa</taxon>
    </lineage>
</organism>
<evidence type="ECO:0000313" key="1">
    <source>
        <dbReference type="EMBL" id="BAD38542.1"/>
    </source>
</evidence>
<dbReference type="AlphaFoldDB" id="Q67IZ9"/>
<gene>
    <name evidence="1" type="primary">OSJNBa0054F02.38</name>
</gene>
<sequence>MQPRTRRRRSAADVSVFVGLRLPDRIERRTWAWWYYSRLAQMRMSMGSTNDEAHRAEIEVLLVDIDDDDLAIVWDGEHRAGNETHQPAFSMLELYCPLDYHC</sequence>
<dbReference type="EMBL" id="AP006849">
    <property type="protein sequence ID" value="BAD38542.1"/>
    <property type="molecule type" value="Genomic_DNA"/>
</dbReference>
<reference evidence="2" key="1">
    <citation type="journal article" date="2005" name="Nature">
        <title>The map-based sequence of the rice genome.</title>
        <authorList>
            <consortium name="International rice genome sequencing project (IRGSP)"/>
            <person name="Matsumoto T."/>
            <person name="Wu J."/>
            <person name="Kanamori H."/>
            <person name="Katayose Y."/>
            <person name="Fujisawa M."/>
            <person name="Namiki N."/>
            <person name="Mizuno H."/>
            <person name="Yamamoto K."/>
            <person name="Antonio B.A."/>
            <person name="Baba T."/>
            <person name="Sakata K."/>
            <person name="Nagamura Y."/>
            <person name="Aoki H."/>
            <person name="Arikawa K."/>
            <person name="Arita K."/>
            <person name="Bito T."/>
            <person name="Chiden Y."/>
            <person name="Fujitsuka N."/>
            <person name="Fukunaka R."/>
            <person name="Hamada M."/>
            <person name="Harada C."/>
            <person name="Hayashi A."/>
            <person name="Hijishita S."/>
            <person name="Honda M."/>
            <person name="Hosokawa S."/>
            <person name="Ichikawa Y."/>
            <person name="Idonuma A."/>
            <person name="Iijima M."/>
            <person name="Ikeda M."/>
            <person name="Ikeno M."/>
            <person name="Ito K."/>
            <person name="Ito S."/>
            <person name="Ito T."/>
            <person name="Ito Y."/>
            <person name="Ito Y."/>
            <person name="Iwabuchi A."/>
            <person name="Kamiya K."/>
            <person name="Karasawa W."/>
            <person name="Kurita K."/>
            <person name="Katagiri S."/>
            <person name="Kikuta A."/>
            <person name="Kobayashi H."/>
            <person name="Kobayashi N."/>
            <person name="Machita K."/>
            <person name="Maehara T."/>
            <person name="Masukawa M."/>
            <person name="Mizubayashi T."/>
            <person name="Mukai Y."/>
            <person name="Nagasaki H."/>
            <person name="Nagata Y."/>
            <person name="Naito S."/>
            <person name="Nakashima M."/>
            <person name="Nakama Y."/>
            <person name="Nakamichi Y."/>
            <person name="Nakamura M."/>
            <person name="Meguro A."/>
            <person name="Negishi M."/>
            <person name="Ohta I."/>
            <person name="Ohta T."/>
            <person name="Okamoto M."/>
            <person name="Ono N."/>
            <person name="Saji S."/>
            <person name="Sakaguchi M."/>
            <person name="Sakai K."/>
            <person name="Shibata M."/>
            <person name="Shimokawa T."/>
            <person name="Song J."/>
            <person name="Takazaki Y."/>
            <person name="Terasawa K."/>
            <person name="Tsugane M."/>
            <person name="Tsuji K."/>
            <person name="Ueda S."/>
            <person name="Waki K."/>
            <person name="Yamagata H."/>
            <person name="Yamamoto M."/>
            <person name="Yamamoto S."/>
            <person name="Yamane H."/>
            <person name="Yoshiki S."/>
            <person name="Yoshihara R."/>
            <person name="Yukawa K."/>
            <person name="Zhong H."/>
            <person name="Yano M."/>
            <person name="Yuan Q."/>
            <person name="Ouyang S."/>
            <person name="Liu J."/>
            <person name="Jones K.M."/>
            <person name="Gansberger K."/>
            <person name="Moffat K."/>
            <person name="Hill J."/>
            <person name="Bera J."/>
            <person name="Fadrosh D."/>
            <person name="Jin S."/>
            <person name="Johri S."/>
            <person name="Kim M."/>
            <person name="Overton L."/>
            <person name="Reardon M."/>
            <person name="Tsitrin T."/>
            <person name="Vuong H."/>
            <person name="Weaver B."/>
            <person name="Ciecko A."/>
            <person name="Tallon L."/>
            <person name="Jackson J."/>
            <person name="Pai G."/>
            <person name="Aken S.V."/>
            <person name="Utterback T."/>
            <person name="Reidmuller S."/>
            <person name="Feldblyum T."/>
            <person name="Hsiao J."/>
            <person name="Zismann V."/>
            <person name="Iobst S."/>
            <person name="de Vazeille A.R."/>
            <person name="Buell C.R."/>
            <person name="Ying K."/>
            <person name="Li Y."/>
            <person name="Lu T."/>
            <person name="Huang Y."/>
            <person name="Zhao Q."/>
            <person name="Feng Q."/>
            <person name="Zhang L."/>
            <person name="Zhu J."/>
            <person name="Weng Q."/>
            <person name="Mu J."/>
            <person name="Lu Y."/>
            <person name="Fan D."/>
            <person name="Liu Y."/>
            <person name="Guan J."/>
            <person name="Zhang Y."/>
            <person name="Yu S."/>
            <person name="Liu X."/>
            <person name="Zhang Y."/>
            <person name="Hong G."/>
            <person name="Han B."/>
            <person name="Choisne N."/>
            <person name="Demange N."/>
            <person name="Orjeda G."/>
            <person name="Samain S."/>
            <person name="Cattolico L."/>
            <person name="Pelletier E."/>
            <person name="Couloux A."/>
            <person name="Segurens B."/>
            <person name="Wincker P."/>
            <person name="D'Hont A."/>
            <person name="Scarpelli C."/>
            <person name="Weissenbach J."/>
            <person name="Salanoubat M."/>
            <person name="Quetier F."/>
            <person name="Yu Y."/>
            <person name="Kim H.R."/>
            <person name="Rambo T."/>
            <person name="Currie J."/>
            <person name="Collura K."/>
            <person name="Luo M."/>
            <person name="Yang T."/>
            <person name="Ammiraju J.S.S."/>
            <person name="Engler F."/>
            <person name="Soderlund C."/>
            <person name="Wing R.A."/>
            <person name="Palmer L.E."/>
            <person name="de la Bastide M."/>
            <person name="Spiegel L."/>
            <person name="Nascimento L."/>
            <person name="Zutavern T."/>
            <person name="O'Shaughnessy A."/>
            <person name="Dike S."/>
            <person name="Dedhia N."/>
            <person name="Preston R."/>
            <person name="Balija V."/>
            <person name="McCombie W.R."/>
            <person name="Chow T."/>
            <person name="Chen H."/>
            <person name="Chung M."/>
            <person name="Chen C."/>
            <person name="Shaw J."/>
            <person name="Wu H."/>
            <person name="Hsiao K."/>
            <person name="Chao Y."/>
            <person name="Chu M."/>
            <person name="Cheng C."/>
            <person name="Hour A."/>
            <person name="Lee P."/>
            <person name="Lin S."/>
            <person name="Lin Y."/>
            <person name="Liou J."/>
            <person name="Liu S."/>
            <person name="Hsing Y."/>
            <person name="Raghuvanshi S."/>
            <person name="Mohanty A."/>
            <person name="Bharti A.K."/>
            <person name="Gaur A."/>
            <person name="Gupta V."/>
            <person name="Kumar D."/>
            <person name="Ravi V."/>
            <person name="Vij S."/>
            <person name="Kapur A."/>
            <person name="Khurana P."/>
            <person name="Khurana P."/>
            <person name="Khurana J.P."/>
            <person name="Tyagi A.K."/>
            <person name="Gaikwad K."/>
            <person name="Singh A."/>
            <person name="Dalal V."/>
            <person name="Srivastava S."/>
            <person name="Dixit A."/>
            <person name="Pal A.K."/>
            <person name="Ghazi I.A."/>
            <person name="Yadav M."/>
            <person name="Pandit A."/>
            <person name="Bhargava A."/>
            <person name="Sureshbabu K."/>
            <person name="Batra K."/>
            <person name="Sharma T.R."/>
            <person name="Mohapatra T."/>
            <person name="Singh N.K."/>
            <person name="Messing J."/>
            <person name="Nelson A.B."/>
            <person name="Fuks G."/>
            <person name="Kavchok S."/>
            <person name="Keizer G."/>
            <person name="Linton E."/>
            <person name="Llaca V."/>
            <person name="Song R."/>
            <person name="Tanyolac B."/>
            <person name="Young S."/>
            <person name="Ho-Il K."/>
            <person name="Hahn J.H."/>
            <person name="Sangsakoo G."/>
            <person name="Vanavichit A."/>
            <person name="de Mattos Luiz.A.T."/>
            <person name="Zimmer P.D."/>
            <person name="Malone G."/>
            <person name="Dellagostin O."/>
            <person name="de Oliveira A.C."/>
            <person name="Bevan M."/>
            <person name="Bancroft I."/>
            <person name="Minx P."/>
            <person name="Cordum H."/>
            <person name="Wilson R."/>
            <person name="Cheng Z."/>
            <person name="Jin W."/>
            <person name="Jiang J."/>
            <person name="Leong S.A."/>
            <person name="Iwama H."/>
            <person name="Gojobori T."/>
            <person name="Itoh T."/>
            <person name="Niimura Y."/>
            <person name="Fujii Y."/>
            <person name="Habara T."/>
            <person name="Sakai H."/>
            <person name="Sato Y."/>
            <person name="Wilson G."/>
            <person name="Kumar K."/>
            <person name="McCouch S."/>
            <person name="Juretic N."/>
            <person name="Hoen D."/>
            <person name="Wright S."/>
            <person name="Bruskiewich R."/>
            <person name="Bureau T."/>
            <person name="Miyao A."/>
            <person name="Hirochika H."/>
            <person name="Nishikawa T."/>
            <person name="Kadowaki K."/>
            <person name="Sugiura M."/>
            <person name="Burr B."/>
            <person name="Sasaki T."/>
        </authorList>
    </citation>
    <scope>NUCLEOTIDE SEQUENCE [LARGE SCALE GENOMIC DNA]</scope>
    <source>
        <strain evidence="2">cv. Nipponbare</strain>
    </source>
</reference>
<reference evidence="2" key="2">
    <citation type="journal article" date="2008" name="Nucleic Acids Res.">
        <title>The rice annotation project database (RAP-DB): 2008 update.</title>
        <authorList>
            <consortium name="The rice annotation project (RAP)"/>
        </authorList>
    </citation>
    <scope>GENOME REANNOTATION</scope>
    <source>
        <strain evidence="2">cv. Nipponbare</strain>
    </source>
</reference>
<protein>
    <submittedName>
        <fullName evidence="1">Uncharacterized protein</fullName>
    </submittedName>
</protein>
<proteinExistence type="predicted"/>
<name>Q67IZ9_ORYSJ</name>
<evidence type="ECO:0000313" key="2">
    <source>
        <dbReference type="Proteomes" id="UP000000763"/>
    </source>
</evidence>